<accession>A0A8H6JYR9</accession>
<feature type="compositionally biased region" description="Polar residues" evidence="1">
    <location>
        <begin position="53"/>
        <end position="66"/>
    </location>
</feature>
<keyword evidence="3" id="KW-1185">Reference proteome</keyword>
<organism evidence="2 3">
    <name type="scientific">Colletotrichum sojae</name>
    <dbReference type="NCBI Taxonomy" id="2175907"/>
    <lineage>
        <taxon>Eukaryota</taxon>
        <taxon>Fungi</taxon>
        <taxon>Dikarya</taxon>
        <taxon>Ascomycota</taxon>
        <taxon>Pezizomycotina</taxon>
        <taxon>Sordariomycetes</taxon>
        <taxon>Hypocreomycetidae</taxon>
        <taxon>Glomerellales</taxon>
        <taxon>Glomerellaceae</taxon>
        <taxon>Colletotrichum</taxon>
        <taxon>Colletotrichum orchidearum species complex</taxon>
    </lineage>
</organism>
<name>A0A8H6JYR9_9PEZI</name>
<evidence type="ECO:0000313" key="3">
    <source>
        <dbReference type="Proteomes" id="UP000652219"/>
    </source>
</evidence>
<protein>
    <submittedName>
        <fullName evidence="2">Uncharacterized protein</fullName>
    </submittedName>
</protein>
<dbReference type="SUPFAM" id="SSF54928">
    <property type="entry name" value="RNA-binding domain, RBD"/>
    <property type="match status" value="1"/>
</dbReference>
<dbReference type="GO" id="GO:0003676">
    <property type="term" value="F:nucleic acid binding"/>
    <property type="evidence" value="ECO:0007669"/>
    <property type="project" value="InterPro"/>
</dbReference>
<proteinExistence type="predicted"/>
<dbReference type="AlphaFoldDB" id="A0A8H6JYR9"/>
<gene>
    <name evidence="2" type="ORF">CSOJ01_00105</name>
</gene>
<dbReference type="CDD" id="cd00590">
    <property type="entry name" value="RRM_SF"/>
    <property type="match status" value="1"/>
</dbReference>
<dbReference type="InterPro" id="IPR035979">
    <property type="entry name" value="RBD_domain_sf"/>
</dbReference>
<reference evidence="2 3" key="1">
    <citation type="journal article" date="2020" name="Phytopathology">
        <title>Genome Sequence Resources of Colletotrichum truncatum, C. plurivorum, C. musicola, and C. sojae: Four Species Pathogenic to Soybean (Glycine max).</title>
        <authorList>
            <person name="Rogerio F."/>
            <person name="Boufleur T.R."/>
            <person name="Ciampi-Guillardi M."/>
            <person name="Sukno S.A."/>
            <person name="Thon M.R."/>
            <person name="Massola Junior N.S."/>
            <person name="Baroncelli R."/>
        </authorList>
    </citation>
    <scope>NUCLEOTIDE SEQUENCE [LARGE SCALE GENOMIC DNA]</scope>
    <source>
        <strain evidence="2 3">LFN0009</strain>
    </source>
</reference>
<feature type="region of interest" description="Disordered" evidence="1">
    <location>
        <begin position="47"/>
        <end position="66"/>
    </location>
</feature>
<evidence type="ECO:0000256" key="1">
    <source>
        <dbReference type="SAM" id="MobiDB-lite"/>
    </source>
</evidence>
<sequence>MTRAESADSRGFFKAMRTVTISREVTKKTPSKGEIELSRVLRRLRDFPPNYEGDTTNTRNKSADIPNNLNTSVWITGLPPTCTCKTLLVAMAQVGRLGKIWSTVINPPNPKERKFYAAAKVVFFTREGAERLIHSVEAGQIVVAGRRPRAIFNRIKSAPQKESPKSLVVIFEGPAALVNERKLNEWFLTKFTYQTESVQLLAHNSARNTNVLEWRFGSYHAQAEAAVIAVTKELDGIVQWKHG</sequence>
<dbReference type="Proteomes" id="UP000652219">
    <property type="component" value="Unassembled WGS sequence"/>
</dbReference>
<comment type="caution">
    <text evidence="2">The sequence shown here is derived from an EMBL/GenBank/DDBJ whole genome shotgun (WGS) entry which is preliminary data.</text>
</comment>
<evidence type="ECO:0000313" key="2">
    <source>
        <dbReference type="EMBL" id="KAF6821602.1"/>
    </source>
</evidence>
<dbReference type="EMBL" id="WIGN01000001">
    <property type="protein sequence ID" value="KAF6821602.1"/>
    <property type="molecule type" value="Genomic_DNA"/>
</dbReference>